<keyword evidence="2" id="KW-1185">Reference proteome</keyword>
<accession>A0A6J5F8X5</accession>
<reference evidence="1 2" key="1">
    <citation type="submission" date="2020-04" db="EMBL/GenBank/DDBJ databases">
        <authorList>
            <person name="De Canck E."/>
        </authorList>
    </citation>
    <scope>NUCLEOTIDE SEQUENCE [LARGE SCALE GENOMIC DNA]</scope>
    <source>
        <strain evidence="1 2">LMG 29542</strain>
    </source>
</reference>
<proteinExistence type="predicted"/>
<dbReference type="Proteomes" id="UP000494363">
    <property type="component" value="Unassembled WGS sequence"/>
</dbReference>
<organism evidence="1 2">
    <name type="scientific">Paraburkholderia humisilvae</name>
    <dbReference type="NCBI Taxonomy" id="627669"/>
    <lineage>
        <taxon>Bacteria</taxon>
        <taxon>Pseudomonadati</taxon>
        <taxon>Pseudomonadota</taxon>
        <taxon>Betaproteobacteria</taxon>
        <taxon>Burkholderiales</taxon>
        <taxon>Burkholderiaceae</taxon>
        <taxon>Paraburkholderia</taxon>
    </lineage>
</organism>
<gene>
    <name evidence="1" type="ORF">LMG29542_08205</name>
</gene>
<dbReference type="AlphaFoldDB" id="A0A6J5F8X5"/>
<sequence>MERNGVQANSHVFDLNDVGNMRYENILNVSVFTII</sequence>
<protein>
    <submittedName>
        <fullName evidence="1">Uncharacterized protein</fullName>
    </submittedName>
</protein>
<dbReference type="EMBL" id="CADIKH010000180">
    <property type="protein sequence ID" value="CAB3774823.1"/>
    <property type="molecule type" value="Genomic_DNA"/>
</dbReference>
<evidence type="ECO:0000313" key="1">
    <source>
        <dbReference type="EMBL" id="CAB3774823.1"/>
    </source>
</evidence>
<evidence type="ECO:0000313" key="2">
    <source>
        <dbReference type="Proteomes" id="UP000494363"/>
    </source>
</evidence>
<name>A0A6J5F8X5_9BURK</name>